<dbReference type="InterPro" id="IPR014151">
    <property type="entry name" value="DNA_helicase_AddA"/>
</dbReference>
<dbReference type="Gene3D" id="1.10.486.10">
    <property type="entry name" value="PCRA, domain 4"/>
    <property type="match status" value="1"/>
</dbReference>
<keyword evidence="5" id="KW-0413">Isomerase</keyword>
<feature type="domain" description="UvrD-like helicase ATP-binding" evidence="12">
    <location>
        <begin position="8"/>
        <end position="485"/>
    </location>
</feature>
<dbReference type="NCBIfam" id="TIGR02784">
    <property type="entry name" value="addA_alphas"/>
    <property type="match status" value="1"/>
</dbReference>
<reference evidence="14" key="2">
    <citation type="journal article" date="2020" name="Microorganisms">
        <title>Osmotic Adaptation and Compatible Solute Biosynthesis of Phototrophic Bacteria as Revealed from Genome Analyses.</title>
        <authorList>
            <person name="Imhoff J.F."/>
            <person name="Rahn T."/>
            <person name="Kunzel S."/>
            <person name="Keller A."/>
            <person name="Neulinger S.C."/>
        </authorList>
    </citation>
    <scope>NUCLEOTIDE SEQUENCE</scope>
    <source>
        <strain evidence="14">LMG 28126</strain>
    </source>
</reference>
<evidence type="ECO:0000313" key="14">
    <source>
        <dbReference type="EMBL" id="MBK5926486.1"/>
    </source>
</evidence>
<dbReference type="Gene3D" id="3.40.50.300">
    <property type="entry name" value="P-loop containing nucleotide triphosphate hydrolases"/>
    <property type="match status" value="4"/>
</dbReference>
<dbReference type="GO" id="GO:0005829">
    <property type="term" value="C:cytosol"/>
    <property type="evidence" value="ECO:0007669"/>
    <property type="project" value="TreeGrafter"/>
</dbReference>
<dbReference type="Pfam" id="PF13361">
    <property type="entry name" value="UvrD_C"/>
    <property type="match status" value="1"/>
</dbReference>
<comment type="catalytic activity">
    <reaction evidence="9">
        <text>ATP + H2O = ADP + phosphate + H(+)</text>
        <dbReference type="Rhea" id="RHEA:13065"/>
        <dbReference type="ChEBI" id="CHEBI:15377"/>
        <dbReference type="ChEBI" id="CHEBI:15378"/>
        <dbReference type="ChEBI" id="CHEBI:30616"/>
        <dbReference type="ChEBI" id="CHEBI:43474"/>
        <dbReference type="ChEBI" id="CHEBI:456216"/>
        <dbReference type="EC" id="5.6.2.4"/>
    </reaction>
</comment>
<sequence length="923" mass="98252">MTAPAAPRDAASLRQAEAADPRANTWLGANAGSGKTRVLTDRVARLLLDGTAPQRILCLTYTKAAAGEMQNRLFGRLGEWAMLEEGRLRTALADLGAADTARALDAEGLARARRLFARAIETPGGLKIQTIHAFCAGLLRRFPLEAGVSPAFAEMDTRRETQLLEEAAEALAEAEPEVLDTLAAHLGGADLTTLLAEMLRHRAALSQPCDADGARALFDLPAGFDTRALLADVFAGNEATLIARVTAVLAAGSKTDAGAAERLAGLDFAAPTLAVLEALEGVLLFSEKTKAPFAAKIGSFPTKATRTALGDALAPLEALMARVEAARPRRLALAAAERTAALHAFAARFLPGVEARKTARGWLGFDDLIERARTLLDDPSVAQWVLYKLDGGVDHILVDEAQDTSPGQWAVIERLAEEMAAGDDAGTGGRARTLFVVGDRKQSIYSFQGADLAAFDRVQGRFRDRLVAARRGLNLLTLEHSFRSSQAVLTLVDTAFAGADGGGLGGAPRHLAFHPDLPGRVDLWPALEAADKPETPEWWQPVDILSEEHEVARLARAIATEIAALLRARTPLPQAKGPARPVRPGDFLILVRRRSTLFHRIIAECKTLGLPIAGADVMKLGAELAVRDLTALMAFLATPEDDLALATVLRSPLGGWSEAALYDLAQGREGGLWAALRAAPGAADTLVWLRDLRDAADFLRPHDLLERALTRHGGRVRLIARLGPEAEDGIDALLSQALAFEAAEVPSLTGFLVWLEAGDVDVRRRPDGAGDLIRVMTVHGAKGLEAPIVILPDTAERRPPRDAALVRLGDSVAWNTARAQAPAALAEALTREAEARAAEDARLLYVAMTRAECWLIVAAAGKVEGACWHARLRAAIERAGAVAHPCPTGAGWRHAHGDWPDSAGQAPAPQAAPPPLPDWATRP</sequence>
<feature type="binding site" evidence="10">
    <location>
        <begin position="29"/>
        <end position="36"/>
    </location>
    <ligand>
        <name>ATP</name>
        <dbReference type="ChEBI" id="CHEBI:30616"/>
    </ligand>
</feature>
<keyword evidence="1 10" id="KW-0547">Nucleotide-binding</keyword>
<keyword evidence="15" id="KW-1185">Reference proteome</keyword>
<evidence type="ECO:0000256" key="10">
    <source>
        <dbReference type="PROSITE-ProRule" id="PRU00560"/>
    </source>
</evidence>
<accession>A0A934TJ84</accession>
<dbReference type="InterPro" id="IPR014016">
    <property type="entry name" value="UvrD-like_ATP-bd"/>
</dbReference>
<dbReference type="RefSeq" id="WP_201156255.1">
    <property type="nucleotide sequence ID" value="NZ_NHSD01000131.1"/>
</dbReference>
<dbReference type="GO" id="GO:0005524">
    <property type="term" value="F:ATP binding"/>
    <property type="evidence" value="ECO:0007669"/>
    <property type="project" value="UniProtKB-UniRule"/>
</dbReference>
<dbReference type="InterPro" id="IPR027417">
    <property type="entry name" value="P-loop_NTPase"/>
</dbReference>
<evidence type="ECO:0000313" key="15">
    <source>
        <dbReference type="Proteomes" id="UP000706333"/>
    </source>
</evidence>
<dbReference type="Proteomes" id="UP000706333">
    <property type="component" value="Unassembled WGS sequence"/>
</dbReference>
<evidence type="ECO:0000256" key="5">
    <source>
        <dbReference type="ARBA" id="ARBA00023235"/>
    </source>
</evidence>
<feature type="domain" description="UvrD-like helicase C-terminal" evidence="13">
    <location>
        <begin position="502"/>
        <end position="783"/>
    </location>
</feature>
<evidence type="ECO:0000259" key="13">
    <source>
        <dbReference type="PROSITE" id="PS51217"/>
    </source>
</evidence>
<dbReference type="InterPro" id="IPR014017">
    <property type="entry name" value="DNA_helicase_UvrD-like_C"/>
</dbReference>
<proteinExistence type="predicted"/>
<dbReference type="SUPFAM" id="SSF52540">
    <property type="entry name" value="P-loop containing nucleoside triphosphate hydrolases"/>
    <property type="match status" value="1"/>
</dbReference>
<organism evidence="14 15">
    <name type="scientific">Rhodobaculum claviforme</name>
    <dbReference type="NCBI Taxonomy" id="1549854"/>
    <lineage>
        <taxon>Bacteria</taxon>
        <taxon>Pseudomonadati</taxon>
        <taxon>Pseudomonadota</taxon>
        <taxon>Alphaproteobacteria</taxon>
        <taxon>Rhodobacterales</taxon>
        <taxon>Paracoccaceae</taxon>
        <taxon>Rhodobaculum</taxon>
    </lineage>
</organism>
<evidence type="ECO:0000256" key="6">
    <source>
        <dbReference type="ARBA" id="ARBA00034617"/>
    </source>
</evidence>
<feature type="region of interest" description="Disordered" evidence="11">
    <location>
        <begin position="893"/>
        <end position="923"/>
    </location>
</feature>
<dbReference type="GO" id="GO:0003677">
    <property type="term" value="F:DNA binding"/>
    <property type="evidence" value="ECO:0007669"/>
    <property type="project" value="InterPro"/>
</dbReference>
<dbReference type="EC" id="5.6.2.4" evidence="7"/>
<evidence type="ECO:0000256" key="4">
    <source>
        <dbReference type="ARBA" id="ARBA00022840"/>
    </source>
</evidence>
<protein>
    <recommendedName>
        <fullName evidence="7">DNA 3'-5' helicase</fullName>
        <ecNumber evidence="7">5.6.2.4</ecNumber>
    </recommendedName>
    <alternativeName>
        <fullName evidence="8">DNA 3'-5' helicase II</fullName>
    </alternativeName>
</protein>
<comment type="catalytic activity">
    <reaction evidence="6">
        <text>Couples ATP hydrolysis with the unwinding of duplex DNA by translocating in the 3'-5' direction.</text>
        <dbReference type="EC" id="5.6.2.4"/>
    </reaction>
</comment>
<dbReference type="GO" id="GO:0033202">
    <property type="term" value="C:DNA helicase complex"/>
    <property type="evidence" value="ECO:0007669"/>
    <property type="project" value="TreeGrafter"/>
</dbReference>
<comment type="caution">
    <text evidence="14">The sequence shown here is derived from an EMBL/GenBank/DDBJ whole genome shotgun (WGS) entry which is preliminary data.</text>
</comment>
<dbReference type="GO" id="GO:0016787">
    <property type="term" value="F:hydrolase activity"/>
    <property type="evidence" value="ECO:0007669"/>
    <property type="project" value="UniProtKB-UniRule"/>
</dbReference>
<dbReference type="GO" id="GO:0000725">
    <property type="term" value="P:recombinational repair"/>
    <property type="evidence" value="ECO:0007669"/>
    <property type="project" value="TreeGrafter"/>
</dbReference>
<evidence type="ECO:0000256" key="8">
    <source>
        <dbReference type="ARBA" id="ARBA00034923"/>
    </source>
</evidence>
<evidence type="ECO:0000256" key="7">
    <source>
        <dbReference type="ARBA" id="ARBA00034808"/>
    </source>
</evidence>
<evidence type="ECO:0000256" key="2">
    <source>
        <dbReference type="ARBA" id="ARBA00022801"/>
    </source>
</evidence>
<feature type="non-terminal residue" evidence="14">
    <location>
        <position position="923"/>
    </location>
</feature>
<reference evidence="14" key="1">
    <citation type="submission" date="2017-05" db="EMBL/GenBank/DDBJ databases">
        <authorList>
            <person name="Imhoff J.F."/>
            <person name="Rahn T."/>
            <person name="Kuenzel S."/>
            <person name="Neulinger S.C."/>
        </authorList>
    </citation>
    <scope>NUCLEOTIDE SEQUENCE</scope>
    <source>
        <strain evidence="14">LMG 28126</strain>
    </source>
</reference>
<dbReference type="PROSITE" id="PS51217">
    <property type="entry name" value="UVRD_HELICASE_CTER"/>
    <property type="match status" value="1"/>
</dbReference>
<evidence type="ECO:0000256" key="3">
    <source>
        <dbReference type="ARBA" id="ARBA00022806"/>
    </source>
</evidence>
<evidence type="ECO:0000259" key="12">
    <source>
        <dbReference type="PROSITE" id="PS51198"/>
    </source>
</evidence>
<gene>
    <name evidence="14" type="ORF">CCR87_03805</name>
</gene>
<dbReference type="AlphaFoldDB" id="A0A934TJ84"/>
<evidence type="ECO:0000256" key="11">
    <source>
        <dbReference type="SAM" id="MobiDB-lite"/>
    </source>
</evidence>
<dbReference type="GO" id="GO:0043138">
    <property type="term" value="F:3'-5' DNA helicase activity"/>
    <property type="evidence" value="ECO:0007669"/>
    <property type="project" value="UniProtKB-EC"/>
</dbReference>
<keyword evidence="3 10" id="KW-0347">Helicase</keyword>
<dbReference type="InterPro" id="IPR000212">
    <property type="entry name" value="DNA_helicase_UvrD/REP"/>
</dbReference>
<dbReference type="Pfam" id="PF00580">
    <property type="entry name" value="UvrD-helicase"/>
    <property type="match status" value="1"/>
</dbReference>
<dbReference type="PANTHER" id="PTHR11070:SF2">
    <property type="entry name" value="ATP-DEPENDENT DNA HELICASE SRS2"/>
    <property type="match status" value="1"/>
</dbReference>
<name>A0A934TJ84_9RHOB</name>
<keyword evidence="2 10" id="KW-0378">Hydrolase</keyword>
<keyword evidence="4 10" id="KW-0067">ATP-binding</keyword>
<dbReference type="PANTHER" id="PTHR11070">
    <property type="entry name" value="UVRD / RECB / PCRA DNA HELICASE FAMILY MEMBER"/>
    <property type="match status" value="1"/>
</dbReference>
<evidence type="ECO:0000256" key="9">
    <source>
        <dbReference type="ARBA" id="ARBA00048988"/>
    </source>
</evidence>
<dbReference type="PROSITE" id="PS51198">
    <property type="entry name" value="UVRD_HELICASE_ATP_BIND"/>
    <property type="match status" value="1"/>
</dbReference>
<dbReference type="EMBL" id="NHSD01000131">
    <property type="protein sequence ID" value="MBK5926486.1"/>
    <property type="molecule type" value="Genomic_DNA"/>
</dbReference>
<evidence type="ECO:0000256" key="1">
    <source>
        <dbReference type="ARBA" id="ARBA00022741"/>
    </source>
</evidence>